<feature type="chain" id="PRO_5036081322" description="YncE family protein" evidence="1">
    <location>
        <begin position="22"/>
        <end position="366"/>
    </location>
</feature>
<dbReference type="InterPro" id="IPR031815">
    <property type="entry name" value="DUF5074"/>
</dbReference>
<dbReference type="InterPro" id="IPR051200">
    <property type="entry name" value="Host-pathogen_enzymatic-act"/>
</dbReference>
<gene>
    <name evidence="3" type="ORF">DW789_03060</name>
    <name evidence="2" type="ORF">DXB87_02610</name>
</gene>
<protein>
    <recommendedName>
        <fullName evidence="6">YncE family protein</fullName>
    </recommendedName>
</protein>
<sequence length="366" mass="40801">MKKNWLYSILMAIPLMSGLTACNNEDDPNPNPYPEPTTTYGAYIVNTGNSGANDGSIQWFDMENQTVSNDLYLTQNSEGFGDLQDLCVYGSKMYAIGSESSKIEILDLKGKLIKKLLLTTEDGKPKGPRYVTSGEGCVFFTATDGTVSRLDTLTQEITGMAQLGYQYPEALTYANGKLYVNISNRANSGYIGQMVALVNPKSMEKESEIPVKLNPYTIIFDGKDGYVYVVSNGNYAGTPGLPEEQWVYQTLQRIDVQTNQVEEVCNATYAAKKGDNIYVLYAEYYLPERNSCFVYNVKTKEKKEFINIEDIPSPGGIAVDPVSEDVYIINQPYGSLNDVYIYSKDGQFKKKIETGIYTTNIRFLAE</sequence>
<dbReference type="EMBL" id="QSTW01000002">
    <property type="protein sequence ID" value="RGM92942.1"/>
    <property type="molecule type" value="Genomic_DNA"/>
</dbReference>
<dbReference type="InterPro" id="IPR011044">
    <property type="entry name" value="Quino_amine_DH_bsu"/>
</dbReference>
<dbReference type="EMBL" id="QSJG01000003">
    <property type="protein sequence ID" value="RHD58201.1"/>
    <property type="molecule type" value="Genomic_DNA"/>
</dbReference>
<evidence type="ECO:0000313" key="4">
    <source>
        <dbReference type="Proteomes" id="UP000260814"/>
    </source>
</evidence>
<reference evidence="4 5" key="1">
    <citation type="submission" date="2018-08" db="EMBL/GenBank/DDBJ databases">
        <title>A genome reference for cultivated species of the human gut microbiota.</title>
        <authorList>
            <person name="Zou Y."/>
            <person name="Xue W."/>
            <person name="Luo G."/>
        </authorList>
    </citation>
    <scope>NUCLEOTIDE SEQUENCE [LARGE SCALE GENOMIC DNA]</scope>
    <source>
        <strain evidence="3 5">AM31-10</strain>
        <strain evidence="2 4">OM06-2</strain>
    </source>
</reference>
<evidence type="ECO:0000313" key="2">
    <source>
        <dbReference type="EMBL" id="RGM92942.1"/>
    </source>
</evidence>
<dbReference type="Gene3D" id="2.130.10.10">
    <property type="entry name" value="YVTN repeat-like/Quinoprotein amine dehydrogenase"/>
    <property type="match status" value="1"/>
</dbReference>
<dbReference type="Proteomes" id="UP000260814">
    <property type="component" value="Unassembled WGS sequence"/>
</dbReference>
<evidence type="ECO:0000313" key="3">
    <source>
        <dbReference type="EMBL" id="RHD58201.1"/>
    </source>
</evidence>
<dbReference type="SUPFAM" id="SSF50969">
    <property type="entry name" value="YVTN repeat-like/Quinoprotein amine dehydrogenase"/>
    <property type="match status" value="1"/>
</dbReference>
<dbReference type="Pfam" id="PF16819">
    <property type="entry name" value="DUF5074"/>
    <property type="match status" value="1"/>
</dbReference>
<dbReference type="PANTHER" id="PTHR47197">
    <property type="entry name" value="PROTEIN NIRF"/>
    <property type="match status" value="1"/>
</dbReference>
<dbReference type="InterPro" id="IPR015943">
    <property type="entry name" value="WD40/YVTN_repeat-like_dom_sf"/>
</dbReference>
<proteinExistence type="predicted"/>
<evidence type="ECO:0008006" key="6">
    <source>
        <dbReference type="Google" id="ProtNLM"/>
    </source>
</evidence>
<keyword evidence="1" id="KW-0732">Signal</keyword>
<comment type="caution">
    <text evidence="2">The sequence shown here is derived from an EMBL/GenBank/DDBJ whole genome shotgun (WGS) entry which is preliminary data.</text>
</comment>
<dbReference type="PROSITE" id="PS51257">
    <property type="entry name" value="PROKAR_LIPOPROTEIN"/>
    <property type="match status" value="1"/>
</dbReference>
<dbReference type="RefSeq" id="WP_117700689.1">
    <property type="nucleotide sequence ID" value="NZ_JAQEYB010000044.1"/>
</dbReference>
<feature type="signal peptide" evidence="1">
    <location>
        <begin position="1"/>
        <end position="21"/>
    </location>
</feature>
<dbReference type="AlphaFoldDB" id="A0A3E4ZCX4"/>
<evidence type="ECO:0000313" key="5">
    <source>
        <dbReference type="Proteomes" id="UP000284361"/>
    </source>
</evidence>
<accession>A0A3E4ZCX4</accession>
<organism evidence="2 4">
    <name type="scientific">Phocaeicola plebeius</name>
    <dbReference type="NCBI Taxonomy" id="310297"/>
    <lineage>
        <taxon>Bacteria</taxon>
        <taxon>Pseudomonadati</taxon>
        <taxon>Bacteroidota</taxon>
        <taxon>Bacteroidia</taxon>
        <taxon>Bacteroidales</taxon>
        <taxon>Bacteroidaceae</taxon>
        <taxon>Phocaeicola</taxon>
    </lineage>
</organism>
<name>A0A3E4ZCX4_9BACT</name>
<dbReference type="Proteomes" id="UP000284361">
    <property type="component" value="Unassembled WGS sequence"/>
</dbReference>
<evidence type="ECO:0000256" key="1">
    <source>
        <dbReference type="SAM" id="SignalP"/>
    </source>
</evidence>
<dbReference type="PANTHER" id="PTHR47197:SF3">
    <property type="entry name" value="DIHYDRO-HEME D1 DEHYDROGENASE"/>
    <property type="match status" value="1"/>
</dbReference>